<reference evidence="1" key="1">
    <citation type="submission" date="2020-08" db="EMBL/GenBank/DDBJ databases">
        <title>Multicomponent nature underlies the extraordinary mechanical properties of spider dragline silk.</title>
        <authorList>
            <person name="Kono N."/>
            <person name="Nakamura H."/>
            <person name="Mori M."/>
            <person name="Yoshida Y."/>
            <person name="Ohtoshi R."/>
            <person name="Malay A.D."/>
            <person name="Moran D.A.P."/>
            <person name="Tomita M."/>
            <person name="Numata K."/>
            <person name="Arakawa K."/>
        </authorList>
    </citation>
    <scope>NUCLEOTIDE SEQUENCE</scope>
</reference>
<gene>
    <name evidence="1" type="ORF">TNIN_67981</name>
</gene>
<evidence type="ECO:0000313" key="1">
    <source>
        <dbReference type="EMBL" id="GFY45236.1"/>
    </source>
</evidence>
<dbReference type="Proteomes" id="UP000886998">
    <property type="component" value="Unassembled WGS sequence"/>
</dbReference>
<proteinExistence type="predicted"/>
<organism evidence="1 2">
    <name type="scientific">Trichonephila inaurata madagascariensis</name>
    <dbReference type="NCBI Taxonomy" id="2747483"/>
    <lineage>
        <taxon>Eukaryota</taxon>
        <taxon>Metazoa</taxon>
        <taxon>Ecdysozoa</taxon>
        <taxon>Arthropoda</taxon>
        <taxon>Chelicerata</taxon>
        <taxon>Arachnida</taxon>
        <taxon>Araneae</taxon>
        <taxon>Araneomorphae</taxon>
        <taxon>Entelegynae</taxon>
        <taxon>Araneoidea</taxon>
        <taxon>Nephilidae</taxon>
        <taxon>Trichonephila</taxon>
        <taxon>Trichonephila inaurata</taxon>
    </lineage>
</organism>
<dbReference type="AlphaFoldDB" id="A0A8X6X4E2"/>
<accession>A0A8X6X4E2</accession>
<dbReference type="EMBL" id="BMAV01004721">
    <property type="protein sequence ID" value="GFY45236.1"/>
    <property type="molecule type" value="Genomic_DNA"/>
</dbReference>
<sequence length="93" mass="10386">MSNRLEPFNAVWRDVTEAPGDLPELPSKVKDGFLGTPGSNFWSICLVSLTPDFLPSLLLFGPSKDSLLDDKDEFKLVQGWNLLEWVYGTIKAT</sequence>
<name>A0A8X6X4E2_9ARAC</name>
<protein>
    <submittedName>
        <fullName evidence="1">Uncharacterized protein</fullName>
    </submittedName>
</protein>
<comment type="caution">
    <text evidence="1">The sequence shown here is derived from an EMBL/GenBank/DDBJ whole genome shotgun (WGS) entry which is preliminary data.</text>
</comment>
<evidence type="ECO:0000313" key="2">
    <source>
        <dbReference type="Proteomes" id="UP000886998"/>
    </source>
</evidence>
<keyword evidence="2" id="KW-1185">Reference proteome</keyword>